<dbReference type="Proteomes" id="UP001162501">
    <property type="component" value="Chromosome 8"/>
</dbReference>
<evidence type="ECO:0000313" key="1">
    <source>
        <dbReference type="EMBL" id="CAN0560026.1"/>
    </source>
</evidence>
<proteinExistence type="predicted"/>
<reference evidence="1" key="2">
    <citation type="submission" date="2025-03" db="EMBL/GenBank/DDBJ databases">
        <authorList>
            <consortium name="ELIXIR-Norway"/>
            <consortium name="Elixir Norway"/>
        </authorList>
    </citation>
    <scope>NUCLEOTIDE SEQUENCE</scope>
</reference>
<reference evidence="1" key="1">
    <citation type="submission" date="2023-05" db="EMBL/GenBank/DDBJ databases">
        <authorList>
            <consortium name="ELIXIR-Norway"/>
        </authorList>
    </citation>
    <scope>NUCLEOTIDE SEQUENCE</scope>
</reference>
<sequence>MPSQEHPRAQNPRVPGGADRRGGTSNGKRGDGGRVGPTQAAGTTTRPATSWLHCISSSPSSRRKREGCSAVGTARHTSVFVSGQRSERSRSGRALLSPAGFSGLFRCRDPVHQTLLLWPPPILRPSSY</sequence>
<gene>
    <name evidence="1" type="ORF">MRATA1EN22A_LOCUS26951</name>
</gene>
<evidence type="ECO:0000313" key="2">
    <source>
        <dbReference type="Proteomes" id="UP001162501"/>
    </source>
</evidence>
<accession>A0AC60A593</accession>
<organism evidence="1 2">
    <name type="scientific">Rangifer tarandus platyrhynchus</name>
    <name type="common">Svalbard reindeer</name>
    <dbReference type="NCBI Taxonomy" id="3082113"/>
    <lineage>
        <taxon>Eukaryota</taxon>
        <taxon>Metazoa</taxon>
        <taxon>Chordata</taxon>
        <taxon>Craniata</taxon>
        <taxon>Vertebrata</taxon>
        <taxon>Euteleostomi</taxon>
        <taxon>Mammalia</taxon>
        <taxon>Eutheria</taxon>
        <taxon>Laurasiatheria</taxon>
        <taxon>Artiodactyla</taxon>
        <taxon>Ruminantia</taxon>
        <taxon>Pecora</taxon>
        <taxon>Cervidae</taxon>
        <taxon>Odocoileinae</taxon>
        <taxon>Rangifer</taxon>
    </lineage>
</organism>
<dbReference type="EMBL" id="OX596092">
    <property type="protein sequence ID" value="CAN0560026.1"/>
    <property type="molecule type" value="Genomic_DNA"/>
</dbReference>
<name>A0AC60A593_RANTA</name>
<protein>
    <submittedName>
        <fullName evidence="1">Uncharacterized protein</fullName>
    </submittedName>
</protein>